<feature type="domain" description="RapA2 cadherin-like" evidence="8">
    <location>
        <begin position="4107"/>
        <end position="4190"/>
    </location>
</feature>
<dbReference type="RefSeq" id="WP_263123537.1">
    <property type="nucleotide sequence ID" value="NZ_CP106753.1"/>
</dbReference>
<evidence type="ECO:0000259" key="9">
    <source>
        <dbReference type="Pfam" id="PF17892"/>
    </source>
</evidence>
<feature type="domain" description="RapA2 cadherin-like" evidence="8">
    <location>
        <begin position="4542"/>
        <end position="4609"/>
    </location>
</feature>
<dbReference type="PROSITE" id="PS00330">
    <property type="entry name" value="HEMOLYSIN_CALCIUM"/>
    <property type="match status" value="2"/>
</dbReference>
<dbReference type="PANTHER" id="PTHR24025:SF23">
    <property type="entry name" value="NEURAL-CADHERIN"/>
    <property type="match status" value="1"/>
</dbReference>
<dbReference type="Pfam" id="PF17963">
    <property type="entry name" value="Big_9"/>
    <property type="match status" value="15"/>
</dbReference>
<dbReference type="Gene3D" id="2.60.40.3440">
    <property type="match status" value="6"/>
</dbReference>
<dbReference type="NCBIfam" id="TIGR01965">
    <property type="entry name" value="VCBS_repeat"/>
    <property type="match status" value="11"/>
</dbReference>
<feature type="domain" description="RapA2 cadherin-like" evidence="8">
    <location>
        <begin position="4217"/>
        <end position="4297"/>
    </location>
</feature>
<evidence type="ECO:0000256" key="1">
    <source>
        <dbReference type="ARBA" id="ARBA00004370"/>
    </source>
</evidence>
<feature type="domain" description="Cadherin-like" evidence="9">
    <location>
        <begin position="1541"/>
        <end position="1634"/>
    </location>
</feature>
<keyword evidence="4" id="KW-0106">Calcium</keyword>
<reference evidence="10" key="1">
    <citation type="submission" date="2022-10" db="EMBL/GenBank/DDBJ databases">
        <title>Chitiniphilus purpureus sp. nov., a novel chitin-degrading bacterium isolated from crawfish pond sediment.</title>
        <authorList>
            <person name="Li K."/>
        </authorList>
    </citation>
    <scope>NUCLEOTIDE SEQUENCE</scope>
    <source>
        <strain evidence="10">CD1</strain>
    </source>
</reference>
<feature type="domain" description="RapA2 cadherin-like" evidence="8">
    <location>
        <begin position="2489"/>
        <end position="2575"/>
    </location>
</feature>
<dbReference type="Pfam" id="PF00353">
    <property type="entry name" value="HemolysinCabind"/>
    <property type="match status" value="3"/>
</dbReference>
<evidence type="ECO:0000256" key="4">
    <source>
        <dbReference type="ARBA" id="ARBA00022837"/>
    </source>
</evidence>
<feature type="domain" description="Cadherin-like" evidence="9">
    <location>
        <begin position="1767"/>
        <end position="1860"/>
    </location>
</feature>
<evidence type="ECO:0000313" key="10">
    <source>
        <dbReference type="EMBL" id="UXY14237.1"/>
    </source>
</evidence>
<dbReference type="InterPro" id="IPR010221">
    <property type="entry name" value="VCBS_dom"/>
</dbReference>
<feature type="domain" description="RapA2 cadherin-like" evidence="8">
    <location>
        <begin position="3122"/>
        <end position="3207"/>
    </location>
</feature>
<dbReference type="EMBL" id="CP106753">
    <property type="protein sequence ID" value="UXY14237.1"/>
    <property type="molecule type" value="Genomic_DNA"/>
</dbReference>
<accession>A0ABY6DJM2</accession>
<keyword evidence="2" id="KW-0812">Transmembrane</keyword>
<comment type="subcellular location">
    <subcellularLocation>
        <location evidence="1">Membrane</location>
    </subcellularLocation>
</comment>
<feature type="domain" description="RapA2 cadherin-like" evidence="8">
    <location>
        <begin position="4321"/>
        <end position="4406"/>
    </location>
</feature>
<feature type="domain" description="RapA2 cadherin-like" evidence="8">
    <location>
        <begin position="480"/>
        <end position="548"/>
    </location>
</feature>
<dbReference type="InterPro" id="IPR050971">
    <property type="entry name" value="Cadherin-domain_protein"/>
</dbReference>
<dbReference type="Gene3D" id="2.60.40.10">
    <property type="entry name" value="Immunoglobulins"/>
    <property type="match status" value="4"/>
</dbReference>
<evidence type="ECO:0000259" key="8">
    <source>
        <dbReference type="Pfam" id="PF17803"/>
    </source>
</evidence>
<keyword evidence="7" id="KW-0472">Membrane</keyword>
<keyword evidence="11" id="KW-1185">Reference proteome</keyword>
<dbReference type="PANTHER" id="PTHR24025">
    <property type="entry name" value="DESMOGLEIN FAMILY MEMBER"/>
    <property type="match status" value="1"/>
</dbReference>
<dbReference type="Proteomes" id="UP001061302">
    <property type="component" value="Chromosome"/>
</dbReference>
<keyword evidence="5" id="KW-0130">Cell adhesion</keyword>
<keyword evidence="3" id="KW-0677">Repeat</keyword>
<dbReference type="InterPro" id="IPR041690">
    <property type="entry name" value="Cadherin_5"/>
</dbReference>
<evidence type="ECO:0000256" key="6">
    <source>
        <dbReference type="ARBA" id="ARBA00022989"/>
    </source>
</evidence>
<protein>
    <submittedName>
        <fullName evidence="10">Ig-like domain-containing protein</fullName>
    </submittedName>
</protein>
<evidence type="ECO:0000256" key="2">
    <source>
        <dbReference type="ARBA" id="ARBA00022692"/>
    </source>
</evidence>
<feature type="domain" description="RapA2 cadherin-like" evidence="8">
    <location>
        <begin position="1423"/>
        <end position="1481"/>
    </location>
</feature>
<dbReference type="InterPro" id="IPR019960">
    <property type="entry name" value="T1SS_VCA0849"/>
</dbReference>
<feature type="domain" description="RapA2 cadherin-like" evidence="8">
    <location>
        <begin position="2602"/>
        <end position="2682"/>
    </location>
</feature>
<dbReference type="NCBIfam" id="TIGR03661">
    <property type="entry name" value="T1SS_VCA0849"/>
    <property type="match status" value="1"/>
</dbReference>
<dbReference type="InterPro" id="IPR011049">
    <property type="entry name" value="Serralysin-like_metalloprot_C"/>
</dbReference>
<dbReference type="Pfam" id="PF17803">
    <property type="entry name" value="Cadherin_4"/>
    <property type="match status" value="13"/>
</dbReference>
<dbReference type="InterPro" id="IPR018511">
    <property type="entry name" value="Hemolysin-typ_Ca-bd_CS"/>
</dbReference>
<feature type="domain" description="Cadherin-like" evidence="9">
    <location>
        <begin position="3688"/>
        <end position="3781"/>
    </location>
</feature>
<feature type="domain" description="RapA2 cadherin-like" evidence="8">
    <location>
        <begin position="2380"/>
        <end position="2438"/>
    </location>
</feature>
<feature type="domain" description="RapA2 cadherin-like" evidence="8">
    <location>
        <begin position="3994"/>
        <end position="4080"/>
    </location>
</feature>
<feature type="domain" description="Cadherin-like" evidence="9">
    <location>
        <begin position="789"/>
        <end position="882"/>
    </location>
</feature>
<feature type="domain" description="Cadherin-like" evidence="9">
    <location>
        <begin position="3462"/>
        <end position="3555"/>
    </location>
</feature>
<evidence type="ECO:0000256" key="7">
    <source>
        <dbReference type="ARBA" id="ARBA00023136"/>
    </source>
</evidence>
<keyword evidence="6" id="KW-1133">Transmembrane helix</keyword>
<proteinExistence type="predicted"/>
<evidence type="ECO:0000256" key="3">
    <source>
        <dbReference type="ARBA" id="ARBA00022737"/>
    </source>
</evidence>
<dbReference type="Gene3D" id="2.60.40.2810">
    <property type="match status" value="7"/>
</dbReference>
<evidence type="ECO:0000256" key="5">
    <source>
        <dbReference type="ARBA" id="ARBA00022889"/>
    </source>
</evidence>
<feature type="domain" description="RapA2 cadherin-like" evidence="8">
    <location>
        <begin position="4433"/>
        <end position="4487"/>
    </location>
</feature>
<evidence type="ECO:0000313" key="11">
    <source>
        <dbReference type="Proteomes" id="UP001061302"/>
    </source>
</evidence>
<sequence length="5546" mass="555279">MSNAPAQATIVHILGDAYRRDADGKLVPLKQGDRVEQDQIVVTAPQSGLVLALPGGEQITLGEDRTVLVDASVLGTEPADPVQSALAQVEAQTEQLAQVLEQGGDLSEVLEPAAAGLTGGGDNSGHSFVRLMRMVEQLRPGTFGFAGLSAEEDTPLVTETAPTAGADAATVDVPLPGNETPSVPATPPVDVGPPAAPNQVPLVAAVSHVLQEDSSVSGRVSASDADNDALLYSLKAGGGPEHGTVSLTADGSYVYTPAGDYNGADRFTVLVADGRGGITEAVVSLLVTPVNDAPSGNDLAITTREDTAVSGAVSASDRDGDGLSYVKGSEPAHGTVTVDAGGNYIYVPAPDYNGDDAFTVIVSDGQGGVESITVNVRIEPVADAGRIDPATPGADRGEVVEDSVLAAQGRLVIRDPDATPATFVPQSGTAGSYGRFTLDGDGTWRYQLDNANPAVQALTAGETRTETFSVTNTDGVSSAVVVTIRGTDDAAVISGTATGQVTEDLVLSTSGQLRVTDADAGQAAFRPGTVVDGDYGTLRITADGSWQYTLNNNAALVQGLKAGETVTRTVNVASVDGTSHAIVITVGGTNEAAGPGGGTVQEDVTLSATGVLTATGGIGFVAETLAGRYGTLQIAADGNWQYTLSNGDAAVQELVSGQRETERFTVQLADGSTTEIVVQVQGLDDGAVITPATPGGDRGSVTEDGTLLASGRLVVSDADAGQAVFQPRTVVDGDYGTLQIAADGSWQYTLNNSAAVVQGLKAGEMVTRAVNVTSADGTVHTIVVDVLGTNDGPLLANDAVTTDEDQPLTLSPAALLGNDQDVDGNLLTLVSVQDATQGTVALVNGNVVFTPAANYNGPASFTYTVSDGQGGTSTATVNVQVNAVNDAPVNTVPAAQSVAEDTALVFSSANGNAIRIGDVDAGSRSMTVTLTATHGVLHLGSNSGGVTLSGNGSDTVTLTGSVSAINAVLEGTRFVPTANYDGGAQLTVTTSDNGNTGAGGAKSDVDTIAITVTAVNDAPVLNDSNGNPLGNDLTVTTNEDTPVNGQLTATDVDGDPLSFTKGTDPVHGTVTVNPNGSWTYTPNANYNGSDSFTVTVSDSKGGTDTVTVNVGITPVADPAVIGGDDQGAVTEDLGVTAAGKLSDTGTLTVSDPDAGQSSFTAGAATPVGATLGGLTIDTAGHWTYQVDNVAVQYLKAGETRTEQFTVQSADGTSHVISVVISGTNDGPVAGVDVASTAINTPISNLNVLANDTDVDGNPLTVTGASVVDPSKGTVTLNPDGTLNFVPAGNVTGPVSISYQIDDGAGGSATGTLTVNVGANTPPTGADQTVTLQEDGSHGFSAADFGFSDSDVGQTLQAVRIDSLPGAGSLTLNGVPVSAHQVINVADLGNLVFTPAANANGVGYASFTFSVQDSAGGFDAVPNTVSFNVTPVNDAPVPQAVTASGNEDTMIAVNLTGTDVDGTVASFKLTSLPANGTFYSDAAATNPLTLASVITATSNGATIYFKPNADWNGSNTFQYSATDNNGLVSTGNATGTLTVNAVNDAPVAAADVATTNEDQPLTLTAAALLANDQDADGNPLTLVSVQDATQGTVALVNGNVVFTPAANYNGPASFTYTVSDGQGGTSTATVNVQVNAVNDAPVNTVPAAQSVAEDTALVFSSANGNAIRIGDVDAGSRSMTVTLTATHGVLHLGSNSGGVTLSGNGSDAVTLTGSVSAINAVLEGTRFVPTANYDGGAQLTVTTSDNGNTGAGGAKSDVDTIAITVTAVNDAPVAAADVATTNEDQPLTLTAAALLANDQDADGNSLTLVSVQDATQGTVALVNGNVVFTPAANYNGPASFTYTVSDGQGGTSTATVNVQVNAVNDAPVPQAVTASGNEDTVIAVNLTGTDVDGTVASFKLTSLPANGTFYSDAAATNPLTLASVITATSNGATIYFKPNADWNGSNTFQYSATDNNGLVSTGIATGTLTVNPVNDAPVLSDSNGNPLGNDLTVTTNEDTPVNGQLTATDVDGDPLSFTKGTDPVHGTVTVNPNGSWTYTPNANYNGSDSFTVTVSDSKGGTDTVTVNVGITPVADPAVIGGDDQGAVTEDLGVTAAGKLSDTGTLTVSDPDAGQSSFTAGAATPVGATLGGLTIDAAGHWTYQVDNVAVQYLKAGETRTEQFTVQSADGTSHVISVVISGTNDGPVAGVDVASTAINTPISNLNVLANDTDVDGNPLTVTGASVVDPSKGTVTLNPDGTLNFVPAGNVTGPVSISYQIDDGAGGSATGTLTVNVGANTPPTGADQTVTLQEDGSHGFSAGDFGFSDSDVGQTLQAVRIDSLPGAGSLTLNGVLVSAHQVINVADLGNLVFTPAANANGVGYASFTFSVQDSAGGFDAVPNTVSFNVTPVNDAPVAQAVTASGNEDTVIAVNLAGTDVDGTVASFKLTSLPANGTFYSDAAAANPLTLASVITATSNGATIYFKPNADWNGSNTFQYSATDNNGLVSTGNATGTLTVNPVNDAPIAAPDSNTTAEDTTLAVSAANGLLANDSDVDGNPLTITQFSIANVAGSFTAGQTATIAGVGSLTINGNGSYSFVPVANYNGPVPVATYTVSDGTTTTTSTLTLNVTAVADPTVTAPDTLTVAEDTVASGNVLVNDSDVDTVLTVAGFSVNGVAGSFTAGQTATLAGVGSFTLGSNGDYSFTPVANWNGNVPQVSYTTNTGVSSTLNITVTAVNDAPVLNDSNGNPLGNDLTVTTNEDTPVNGQLTATDVDGDPLSFTKGTDPVHGTVTVNPNGSWTYTPNANYNGSDSFTVTVSDSKGGTDTVTVNVGITPVADPAVIGGDDQGAVTEDLGVTAAGKLSDTGTLTVSDPDAGQSSFTAGAATPVGATLGGLTIDTAGHWTYQVDNVAVQYLKAGETRTEQFTVQSADGTSHVISVVISGTNDDPVAGVDVASTAINTPISNLNVLANDTDVDGNPLTVTGASVVDPSKGTVTLNPDGTLNFVPAGNVTGPVSISYQIDDGAGGSATGTLTVNVGANTPPTGADQTVTLQEDGSHGFSAADFGFSDSDVGQTLQAVRIDSLPGAGSLTLNGVPVSAHQVINVADLGNLVFTPAANANGVGYASFTFSVQDSAGVFDAVPNTVSFNVTPVNDAPVAVPESNTTAEDTPLTVSAANGLLANDSDIDGNPLTITQFSIANVAGSFTAGQTATIAGVGSLTINGNGSYSFVPVANYNGPVPVATYTVSDGITTTTSTLTLNVTAVNDAPVSQAISATGNEDTVIAVNLTGTDVDGTVASFKLTSLPANGTFYSDIAATNPLTLASVITATSNGATIYFKPNADWSGSNTFQYSATDNNGLVSTGNASGTLTVNAVNDAPVPQAVTASGNEDTVIAVNLTGTDVDGTVASFKLTSLPANGTFYSDAAATNPLTLASVITATSNGVTIYFKPNADWNGSNTFQYSATDNNGLVSTGNATGTLTVNAVNDAPVAAADVATTNEDQPLTLTAAALLANDQDADGNPLTLASVQDATQGTVALVNGNVVFTPAANYNGPASFTYTVSDGQGGTSTATVTVQVNAVNDAPVNTVPAAQSVAEDTALVFSSANGNAIRIGDVDAGSRSMTVTLTATHGVLHLGSNSGGVTLSGNGSDAVTLTGSVSAINAVLEGTRFVPTANYDGGAQLTVTTSDNGNTGAGGAKSDVDTIAITVTAVNDAPVAAADVATTNEDQPLTLTAAALLANDQDADGNSLTLVSVQDATQGTVALVNGNVVFTPAANYNGPASFTYTVSDGQGGTSTATVNVQVNAVNDAPVAQAVTASGNEDTVIAVNLTGTDVDGTVASFKLTSLPANGTFYSDAAATNPLTLASVITATSNGATIYFKPNADWNGSNTFQYSATDNNGLVSTGIATGTLTVNALNDAPVAQAVTASGNEDTVIAVNLTGTDVDGTVASFKLTSLPANGTFYSDAAATNPLTLASVITATNNGATIYFKPNADWNGSNTFQYSATDNNGLVSTGSATGTLTVNPVNDAPIAAPDSNTTAEDTTLAVSAANGLLANDSDVDGNPLTITQFSIANVAGSFTAGQTATIAGVGSLTINGNGSYSFVPVANYNGPVPVATYTVSDGTTTTTSTLTLNVTAVADPTVTAPDTLTVAEDSGTSTGNVLSNDSDADGPLSVSQFVVSGTTYTIAAGGSATATLAGVGTLVMNSNGSYSFTPATNYNGAVPVVTYTATDGSSSANNTLRISVTAVDDPSVLAPDTKTVAEDTVASGNVLVNDSDVDTVLTVAGFSVNGVAGSFTAGQTATLAGVGSFTLGSNGDYSFTPVANWNGNVPQVSYTTNTGVSSTLNITVTAVNDVPITAPDSNTTAEDTPLTVSAANGLLANDSDIDGNPLTITQFSIANVAGSFTAGQTATIAGVGSLTINGNGSYSFVPVANYNGPVPVATYTVSDGITTTTSTLTLNVTAVNDAPVSQAISATGNEDTVIAVNLTGTDVDGTVASFKLTSLPANGTFYSDIAATNPLTLASVITATSNGATIYFKPNADWSGSNTFQYSATDNNGLVSTGNATGTLTVNPVNDAPTTTGGSVTGTEDTPLVLSWSQFNAGDIDTPVSGLSVKMIGLPTDGTLQYNNGNGWVSITANQLVSKTDIDAGKLRFVPDTHESGSNAYSTAGTGDQKADYAKFTYQISDGSVTSSTATMTVDIAPTADRPTLTLNVPAAQTAFNTTWESVINSDGTSEGVNATTLEGWTLVTAPDSFSGGLNRFEVWTSGDQITNQAGSLITGVGASGGNGNWLELNNASSNSLPQTLGIERSVSTAVGQVYTLSFDYAGRSGYSTAYTQIAILVDGVKVATYSSTSPQGGLNWEELKYSFAGDGNAHTIRIITDATSFDSAGRGAMIDDIKVESSSGLVAGNTSGGKTEVTLANYVSGQLVDTDGSESLTYRFTGLPTGAVITTSGNLTGYPINNGGITLSAAELASAKLVLPSSYTSGTLNIGVSSIATEGANASTDSTSGTLTLNVMATGLSRTTVTDTGSPVAVADSYTTPEDQSLTFNPLSNDTLRDGARIAGFTQPANGSLTLNANGTLTYNPPANYSGTTTFSYTLVDGNGQSSTATVTLNVTPVNDAPVVDSHSITSREGVPTALAIAAPTDAEGDRLTVTITGLPTQGTVMTEGGTVVQNGQVISISQLQNLLYVSPANITATTSVGSLSYRVNDGTTNSNGAIAITVTDNPNVITGHDGVGTYYVDGAESGAGNTFSVASAAYNAGNGQPAGGYDLRTVTTSGNEQVIFTGGSNDHVEAGAGNDAIFMGETQSNDNSVALTTQAEMFTGTRNMFMTTAESNLLNSSDKLVQGVVNQMQPVSDLANAGSGDDVVYGQGGTDALYGGAGSDKLYGGDGGDALRGGAGHDLVVGGASNDLLRGDLGDDVFKWTLGDQSAMAGAVNAGSSNGLYLQSNTRIVAGATDLIVDFNASTTSGNNDKLDLRDLLQNESHTGTNVGNLGNYLHFETINNTAGGKSTIVHISHDGDFSGGYNNGTAEDQTIVLHGVDLGATGNNDAAVIQDLLNKGKLITD</sequence>
<dbReference type="InterPro" id="IPR001343">
    <property type="entry name" value="Hemolysn_Ca-bd"/>
</dbReference>
<feature type="domain" description="RapA2 cadherin-like" evidence="8">
    <location>
        <begin position="677"/>
        <end position="748"/>
    </location>
</feature>
<name>A0ABY6DJM2_9NEIS</name>
<organism evidence="10 11">
    <name type="scientific">Chitiniphilus purpureus</name>
    <dbReference type="NCBI Taxonomy" id="2981137"/>
    <lineage>
        <taxon>Bacteria</taxon>
        <taxon>Pseudomonadati</taxon>
        <taxon>Pseudomonadota</taxon>
        <taxon>Betaproteobacteria</taxon>
        <taxon>Neisseriales</taxon>
        <taxon>Chitinibacteraceae</taxon>
        <taxon>Chitiniphilus</taxon>
    </lineage>
</organism>
<dbReference type="SUPFAM" id="SSF51120">
    <property type="entry name" value="beta-Roll"/>
    <property type="match status" value="1"/>
</dbReference>
<dbReference type="InterPro" id="IPR040853">
    <property type="entry name" value="RapA2_cadherin-like"/>
</dbReference>
<gene>
    <name evidence="10" type="ORF">N8I74_13040</name>
</gene>
<dbReference type="NCBIfam" id="NF012211">
    <property type="entry name" value="tand_rpt_95"/>
    <property type="match status" value="26"/>
</dbReference>
<dbReference type="Gene3D" id="2.60.40.1200">
    <property type="match status" value="7"/>
</dbReference>
<dbReference type="InterPro" id="IPR013783">
    <property type="entry name" value="Ig-like_fold"/>
</dbReference>
<dbReference type="Pfam" id="PF17892">
    <property type="entry name" value="Cadherin_5"/>
    <property type="match status" value="5"/>
</dbReference>